<feature type="compositionally biased region" description="Acidic residues" evidence="7">
    <location>
        <begin position="1343"/>
        <end position="1359"/>
    </location>
</feature>
<evidence type="ECO:0000256" key="4">
    <source>
        <dbReference type="ARBA" id="ARBA00022833"/>
    </source>
</evidence>
<feature type="compositionally biased region" description="Basic and acidic residues" evidence="7">
    <location>
        <begin position="369"/>
        <end position="396"/>
    </location>
</feature>
<feature type="compositionally biased region" description="Low complexity" evidence="7">
    <location>
        <begin position="1459"/>
        <end position="1471"/>
    </location>
</feature>
<dbReference type="PROSITE" id="PS50016">
    <property type="entry name" value="ZF_PHD_2"/>
    <property type="match status" value="1"/>
</dbReference>
<dbReference type="PROSITE" id="PS01359">
    <property type="entry name" value="ZF_PHD_1"/>
    <property type="match status" value="1"/>
</dbReference>
<evidence type="ECO:0000256" key="2">
    <source>
        <dbReference type="ARBA" id="ARBA00022723"/>
    </source>
</evidence>
<dbReference type="InterPro" id="IPR028942">
    <property type="entry name" value="WHIM1_dom"/>
</dbReference>
<evidence type="ECO:0000256" key="6">
    <source>
        <dbReference type="PROSITE-ProRule" id="PRU00146"/>
    </source>
</evidence>
<feature type="compositionally biased region" description="Basic and acidic residues" evidence="7">
    <location>
        <begin position="406"/>
        <end position="421"/>
    </location>
</feature>
<feature type="compositionally biased region" description="Basic and acidic residues" evidence="7">
    <location>
        <begin position="691"/>
        <end position="729"/>
    </location>
</feature>
<dbReference type="CDD" id="cd15543">
    <property type="entry name" value="PHD_RSF1"/>
    <property type="match status" value="1"/>
</dbReference>
<reference evidence="10 11" key="1">
    <citation type="submission" date="2021-05" db="EMBL/GenBank/DDBJ databases">
        <authorList>
            <person name="Zahm M."/>
            <person name="Klopp C."/>
            <person name="Cabau C."/>
            <person name="Kuhl H."/>
            <person name="Suciu R."/>
            <person name="Ciorpac M."/>
            <person name="Holostenco D."/>
            <person name="Gessner J."/>
            <person name="Wuertz S."/>
            <person name="Hohne C."/>
            <person name="Stock M."/>
            <person name="Gislard M."/>
            <person name="Lluch J."/>
            <person name="Milhes M."/>
            <person name="Lampietro C."/>
            <person name="Lopez Roques C."/>
            <person name="Donnadieu C."/>
            <person name="Du K."/>
            <person name="Schartl M."/>
            <person name="Guiguen Y."/>
        </authorList>
    </citation>
    <scope>NUCLEOTIDE SEQUENCE [LARGE SCALE GENOMIC DNA]</scope>
    <source>
        <strain evidence="10">Hh-F2</strain>
        <tissue evidence="10">Blood</tissue>
    </source>
</reference>
<dbReference type="InterPro" id="IPR028938">
    <property type="entry name" value="Rsf1-like"/>
</dbReference>
<dbReference type="EMBL" id="JAHFZB010000008">
    <property type="protein sequence ID" value="KAK6486551.1"/>
    <property type="molecule type" value="Genomic_DNA"/>
</dbReference>
<comment type="subcellular location">
    <subcellularLocation>
        <location evidence="1">Nucleus</location>
    </subcellularLocation>
</comment>
<keyword evidence="3 6" id="KW-0863">Zinc-finger</keyword>
<evidence type="ECO:0000256" key="3">
    <source>
        <dbReference type="ARBA" id="ARBA00022771"/>
    </source>
</evidence>
<evidence type="ECO:0000259" key="9">
    <source>
        <dbReference type="PROSITE" id="PS50827"/>
    </source>
</evidence>
<keyword evidence="11" id="KW-1185">Reference proteome</keyword>
<feature type="compositionally biased region" description="Polar residues" evidence="7">
    <location>
        <begin position="356"/>
        <end position="365"/>
    </location>
</feature>
<dbReference type="InterPro" id="IPR019786">
    <property type="entry name" value="Zinc_finger_PHD-type_CS"/>
</dbReference>
<feature type="region of interest" description="Disordered" evidence="7">
    <location>
        <begin position="249"/>
        <end position="928"/>
    </location>
</feature>
<name>A0ABR0ZP13_HUSHU</name>
<proteinExistence type="predicted"/>
<dbReference type="SMART" id="SM00249">
    <property type="entry name" value="PHD"/>
    <property type="match status" value="1"/>
</dbReference>
<evidence type="ECO:0000256" key="1">
    <source>
        <dbReference type="ARBA" id="ARBA00004123"/>
    </source>
</evidence>
<feature type="region of interest" description="Disordered" evidence="7">
    <location>
        <begin position="208"/>
        <end position="227"/>
    </location>
</feature>
<feature type="compositionally biased region" description="Acidic residues" evidence="7">
    <location>
        <begin position="822"/>
        <end position="834"/>
    </location>
</feature>
<feature type="compositionally biased region" description="Basic and acidic residues" evidence="7">
    <location>
        <begin position="1387"/>
        <end position="1399"/>
    </location>
</feature>
<feature type="compositionally biased region" description="Acidic residues" evidence="7">
    <location>
        <begin position="908"/>
        <end position="922"/>
    </location>
</feature>
<dbReference type="InterPro" id="IPR011011">
    <property type="entry name" value="Znf_FYVE_PHD"/>
</dbReference>
<feature type="compositionally biased region" description="Basic and acidic residues" evidence="7">
    <location>
        <begin position="510"/>
        <end position="535"/>
    </location>
</feature>
<feature type="compositionally biased region" description="Basic residues" evidence="7">
    <location>
        <begin position="1330"/>
        <end position="1340"/>
    </location>
</feature>
<feature type="compositionally biased region" description="Basic and acidic residues" evidence="7">
    <location>
        <begin position="808"/>
        <end position="821"/>
    </location>
</feature>
<feature type="compositionally biased region" description="Basic residues" evidence="7">
    <location>
        <begin position="859"/>
        <end position="883"/>
    </location>
</feature>
<feature type="compositionally biased region" description="Basic and acidic residues" evidence="7">
    <location>
        <begin position="779"/>
        <end position="790"/>
    </location>
</feature>
<organism evidence="10 11">
    <name type="scientific">Huso huso</name>
    <name type="common">Beluga</name>
    <name type="synonym">Acipenser huso</name>
    <dbReference type="NCBI Taxonomy" id="61971"/>
    <lineage>
        <taxon>Eukaryota</taxon>
        <taxon>Metazoa</taxon>
        <taxon>Chordata</taxon>
        <taxon>Craniata</taxon>
        <taxon>Vertebrata</taxon>
        <taxon>Euteleostomi</taxon>
        <taxon>Actinopterygii</taxon>
        <taxon>Chondrostei</taxon>
        <taxon>Acipenseriformes</taxon>
        <taxon>Acipenseridae</taxon>
        <taxon>Huso</taxon>
    </lineage>
</organism>
<protein>
    <submittedName>
        <fullName evidence="10">Remodeling and spacing factor 1 isoform X1</fullName>
    </submittedName>
</protein>
<feature type="region of interest" description="Disordered" evidence="7">
    <location>
        <begin position="1082"/>
        <end position="1511"/>
    </location>
</feature>
<dbReference type="PANTHER" id="PTHR14296">
    <property type="entry name" value="REMODELING AND SPACING FACTOR 1"/>
    <property type="match status" value="1"/>
</dbReference>
<comment type="caution">
    <text evidence="10">The sequence shown here is derived from an EMBL/GenBank/DDBJ whole genome shotgun (WGS) entry which is preliminary data.</text>
</comment>
<dbReference type="PANTHER" id="PTHR14296:SF16">
    <property type="entry name" value="REMODELING AND SPACING FACTOR 1"/>
    <property type="match status" value="1"/>
</dbReference>
<feature type="domain" description="PHD-type" evidence="8">
    <location>
        <begin position="923"/>
        <end position="973"/>
    </location>
</feature>
<feature type="region of interest" description="Disordered" evidence="7">
    <location>
        <begin position="1019"/>
        <end position="1050"/>
    </location>
</feature>
<dbReference type="Pfam" id="PF15612">
    <property type="entry name" value="WHIM1"/>
    <property type="match status" value="1"/>
</dbReference>
<feature type="compositionally biased region" description="Basic residues" evidence="7">
    <location>
        <begin position="765"/>
        <end position="778"/>
    </location>
</feature>
<feature type="compositionally biased region" description="Acidic residues" evidence="7">
    <location>
        <begin position="1372"/>
        <end position="1386"/>
    </location>
</feature>
<feature type="compositionally biased region" description="Basic and acidic residues" evidence="7">
    <location>
        <begin position="544"/>
        <end position="573"/>
    </location>
</feature>
<feature type="compositionally biased region" description="Basic and acidic residues" evidence="7">
    <location>
        <begin position="285"/>
        <end position="339"/>
    </location>
</feature>
<feature type="compositionally biased region" description="Basic residues" evidence="7">
    <location>
        <begin position="1193"/>
        <end position="1218"/>
    </location>
</feature>
<evidence type="ECO:0000313" key="11">
    <source>
        <dbReference type="Proteomes" id="UP001369086"/>
    </source>
</evidence>
<feature type="compositionally biased region" description="Basic and acidic residues" evidence="7">
    <location>
        <begin position="618"/>
        <end position="673"/>
    </location>
</feature>
<feature type="compositionally biased region" description="Low complexity" evidence="7">
    <location>
        <begin position="1182"/>
        <end position="1191"/>
    </location>
</feature>
<feature type="compositionally biased region" description="Acidic residues" evidence="7">
    <location>
        <begin position="887"/>
        <end position="898"/>
    </location>
</feature>
<dbReference type="Proteomes" id="UP001369086">
    <property type="component" value="Unassembled WGS sequence"/>
</dbReference>
<evidence type="ECO:0000259" key="8">
    <source>
        <dbReference type="PROSITE" id="PS50016"/>
    </source>
</evidence>
<feature type="compositionally biased region" description="Acidic residues" evidence="7">
    <location>
        <begin position="1143"/>
        <end position="1156"/>
    </location>
</feature>
<feature type="compositionally biased region" description="Basic and acidic residues" evidence="7">
    <location>
        <begin position="1278"/>
        <end position="1288"/>
    </location>
</feature>
<dbReference type="InterPro" id="IPR013083">
    <property type="entry name" value="Znf_RING/FYVE/PHD"/>
</dbReference>
<keyword evidence="5" id="KW-0539">Nucleus</keyword>
<feature type="compositionally biased region" description="Acidic residues" evidence="7">
    <location>
        <begin position="1222"/>
        <end position="1242"/>
    </location>
</feature>
<feature type="compositionally biased region" description="Acidic residues" evidence="7">
    <location>
        <begin position="1163"/>
        <end position="1181"/>
    </location>
</feature>
<dbReference type="SUPFAM" id="SSF57903">
    <property type="entry name" value="FYVE/PHD zinc finger"/>
    <property type="match status" value="1"/>
</dbReference>
<dbReference type="InterPro" id="IPR018501">
    <property type="entry name" value="DDT_dom"/>
</dbReference>
<feature type="compositionally biased region" description="Basic and acidic residues" evidence="7">
    <location>
        <begin position="1037"/>
        <end position="1050"/>
    </location>
</feature>
<gene>
    <name evidence="10" type="ORF">HHUSO_G10152</name>
</gene>
<dbReference type="PROSITE" id="PS50827">
    <property type="entry name" value="DDT"/>
    <property type="match status" value="1"/>
</dbReference>
<feature type="compositionally biased region" description="Basic and acidic residues" evidence="7">
    <location>
        <begin position="458"/>
        <end position="482"/>
    </location>
</feature>
<keyword evidence="4" id="KW-0862">Zinc</keyword>
<accession>A0ABR0ZP13</accession>
<sequence length="1523" mass="172082">MAASAASAGSCPDYCPSFAVVCSFLERYGALLDLPELTFPQLERAFRETTTVPKALVELHLKLMRKIGKSVSADRWEKYLVKMCQDFNSTWAWELEKKGYQEMTVECKVGILKYLCECQFDDNLKFKNVINEEDPEAMRLQPIGRDKDGLMYWYQLDQDHNVRVYVEEQDDQEGTSWKCIVRTRNDLAETVELLKAQIDPALLTKSVQLEGSSSASPSPDDEENKEGAELLPDGIVPFSHCRDRAISLLGESPDKKVEKMEEDSKEPESKPATESAALSLAPPKSESEDKESSMAENEERKPNIKEEPKEINKDSVEKKEEKEQTPVKSEEKPIIDNKVRTITAVINEEPKAPENVKSSDQNVTAPITEKQEVSIKMEPAEEIKQKSSEEVERALKNDQQAIEPSEEVKEKSSEEVERALKNDQQAKIPLKKREIKLTEDFDNGGKIARNPSVTPTKDLLREEGKTEEEVHRPAPASEKKAGGELVNGEVSAAKEPNNRRTQEEPMDTGHPPEKKSQEESRQDKMAAGEGVKEENGLTVSQRKVSRDPPEVQGKNEKKPDQPKKGGVLEKAEEAVSAAKVSSTLEDCCKQEETSEEPVEACKTSTAKSDPVEKPVMSSKEKKEASTKLLKEGVEEPVKDATLHSPEDCSPTEKELPSDDKENNKEGADEKTDCSPEEMDVSPDKTSITRTPMEEKTNKEDTEEKPENAEAQKSKESEPQQGADDSKQDIEAMAEVGNDPEENLNKAEGIADSEVSSEIQTGGIRLKIRIPAGKRRQVTPHKEGQDSEISHRRSLRRSPRICRPTAKAAEIRDKKTEKKQVVEEDEEDEEDEEEMEKPASQRKEKETTKKAEPEAQSRVNKGKSRRQRRARWTISRSRWRKQKGSSKEEEESNDDDSDEDYKVEKDRDRDEEDSGEEETEAANDDPCKRCGLPNHPELILLCDSCDSGYHTACLRPPLMIIPDGEWFCPPCQHKLLCEKLEEQLLNLDVNLKKRERAERRRERLVYVGISVENIIPASVSSTDLDTNGAKEPDTEEGKEEKKESKKCKNLERRSTRARKSISYRFDDFDEAIDEAIEEDIKEAEGGVHACSPNSGAGRGKDMANITGHRGKDISTILQEEGKENRRPPRATAVHRRKRRRLNDLDCDSTADEDESEDEFRVSDSTEEEEFVVSEEEDVDSDGDPGSNDSDFGLRTRKTARQRRVKPKKQSTRLQLRRGRREYSDDDEQEETEEEEEEEEEEMETERSSDYSDDDLDMRRRRSRRSLKKEVNYCETSESEGSRKGRLTEKHRPHRRMLSSSDSEASSHTKDSEEEEERKRKKEDSSEDDSHRRRRLKLKRRKASEEEEEDDNDDDDDEEEEQRPVRKRLNRIETDEEDEQEEVGEEDKEGPQKKKEEEATTRKPPCLSEKAKKPNKIASSDDEEDTVSKGESPLDLNLEDLPSTNGQSLGKGLESLITKPGAGVAAGVDCGGAPKSSGATATALRVTSLAPNGTAGQEGPPQEEDEDDLLGVTDLVDYVCNSEQL</sequence>
<feature type="compositionally biased region" description="Basic and acidic residues" evidence="7">
    <location>
        <begin position="835"/>
        <end position="854"/>
    </location>
</feature>
<evidence type="ECO:0000256" key="7">
    <source>
        <dbReference type="SAM" id="MobiDB-lite"/>
    </source>
</evidence>
<dbReference type="Gene3D" id="3.30.40.10">
    <property type="entry name" value="Zinc/RING finger domain, C3HC4 (zinc finger)"/>
    <property type="match status" value="1"/>
</dbReference>
<keyword evidence="2" id="KW-0479">Metal-binding</keyword>
<dbReference type="InterPro" id="IPR019787">
    <property type="entry name" value="Znf_PHD-finger"/>
</dbReference>
<evidence type="ECO:0000313" key="10">
    <source>
        <dbReference type="EMBL" id="KAK6486551.1"/>
    </source>
</evidence>
<feature type="compositionally biased region" description="Basic and acidic residues" evidence="7">
    <location>
        <begin position="1320"/>
        <end position="1329"/>
    </location>
</feature>
<dbReference type="Pfam" id="PF00628">
    <property type="entry name" value="PHD"/>
    <property type="match status" value="1"/>
</dbReference>
<feature type="domain" description="DDT" evidence="9">
    <location>
        <begin position="12"/>
        <end position="73"/>
    </location>
</feature>
<evidence type="ECO:0000256" key="5">
    <source>
        <dbReference type="ARBA" id="ARBA00023242"/>
    </source>
</evidence>
<dbReference type="InterPro" id="IPR001965">
    <property type="entry name" value="Znf_PHD"/>
</dbReference>